<sequence>MPALTRRQLLTAAAAACAPGLPHAESGGMKWHPGQYIHIPSRGGVAAIEDTLAQIRNIEAARGLQLRYTWAELEPSEGRYDFSRIRQDLERVGGAKKRLHVLLMLKSFGGGARPVPEYLEQKAERGRATFNIGIQEKQAPGGPRNRAGQNIALWEPRVLESLENFLLAMGRELDAHPALEGVAFNETSLGKADRDIGAEDKTQFFRNLASADRTLRKAFPSTVTLQFVNFPKEAIPILVGQMAEYGIGLGGPDIFLDDRSLRNNVYTQYPRLAGVVPLAPSVQYENYVALRHQGERTSVPLEDLYNFARNELRANYLFWTRPQQGLKNVWPEVLNFLKTHPQASTLTGGLATACPSAFRGGCRMG</sequence>
<dbReference type="EMBL" id="JABBFW010000011">
    <property type="protein sequence ID" value="NML16588.1"/>
    <property type="molecule type" value="Genomic_DNA"/>
</dbReference>
<evidence type="ECO:0000313" key="2">
    <source>
        <dbReference type="Proteomes" id="UP000574067"/>
    </source>
</evidence>
<reference evidence="1 2" key="1">
    <citation type="submission" date="2020-04" db="EMBL/GenBank/DDBJ databases">
        <title>Azohydromonas sp. isolated from soil.</title>
        <authorList>
            <person name="Dahal R.H."/>
        </authorList>
    </citation>
    <scope>NUCLEOTIDE SEQUENCE [LARGE SCALE GENOMIC DNA]</scope>
    <source>
        <strain evidence="1 2">G-1-1-14</strain>
    </source>
</reference>
<name>A0A848FBB4_9BURK</name>
<evidence type="ECO:0008006" key="3">
    <source>
        <dbReference type="Google" id="ProtNLM"/>
    </source>
</evidence>
<dbReference type="RefSeq" id="WP_169161495.1">
    <property type="nucleotide sequence ID" value="NZ_JABBFW010000011.1"/>
</dbReference>
<comment type="caution">
    <text evidence="1">The sequence shown here is derived from an EMBL/GenBank/DDBJ whole genome shotgun (WGS) entry which is preliminary data.</text>
</comment>
<dbReference type="Proteomes" id="UP000574067">
    <property type="component" value="Unassembled WGS sequence"/>
</dbReference>
<dbReference type="Gene3D" id="3.20.20.80">
    <property type="entry name" value="Glycosidases"/>
    <property type="match status" value="1"/>
</dbReference>
<dbReference type="AlphaFoldDB" id="A0A848FBB4"/>
<evidence type="ECO:0000313" key="1">
    <source>
        <dbReference type="EMBL" id="NML16588.1"/>
    </source>
</evidence>
<keyword evidence="2" id="KW-1185">Reference proteome</keyword>
<accession>A0A848FBB4</accession>
<protein>
    <recommendedName>
        <fullName evidence="3">Glycoside hydrolase family 42 N-terminal domain-containing protein</fullName>
    </recommendedName>
</protein>
<gene>
    <name evidence="1" type="ORF">HHL10_16520</name>
</gene>
<organism evidence="1 2">
    <name type="scientific">Azohydromonas caseinilytica</name>
    <dbReference type="NCBI Taxonomy" id="2728836"/>
    <lineage>
        <taxon>Bacteria</taxon>
        <taxon>Pseudomonadati</taxon>
        <taxon>Pseudomonadota</taxon>
        <taxon>Betaproteobacteria</taxon>
        <taxon>Burkholderiales</taxon>
        <taxon>Sphaerotilaceae</taxon>
        <taxon>Azohydromonas</taxon>
    </lineage>
</organism>
<proteinExistence type="predicted"/>